<proteinExistence type="predicted"/>
<gene>
    <name evidence="1" type="ORF">R4Z09_13750</name>
</gene>
<dbReference type="Proteomes" id="UP001357223">
    <property type="component" value="Chromosome"/>
</dbReference>
<name>A0ABZ2CJH9_9BACI</name>
<protein>
    <submittedName>
        <fullName evidence="1">Uncharacterized protein</fullName>
    </submittedName>
</protein>
<accession>A0ABZ2CJH9</accession>
<reference evidence="1 2" key="1">
    <citation type="submission" date="2023-10" db="EMBL/GenBank/DDBJ databases">
        <title>Niallia locisalis sp.nov. isolated from a salt pond sample.</title>
        <authorList>
            <person name="Li X.-J."/>
            <person name="Dong L."/>
        </authorList>
    </citation>
    <scope>NUCLEOTIDE SEQUENCE [LARGE SCALE GENOMIC DNA]</scope>
    <source>
        <strain evidence="1 2">DSM 29761</strain>
    </source>
</reference>
<sequence>MKGNPLFSRYTAKSEEKIRQAAGIVEWCYQNQQFCPLDQIIKKGYKFAFQYVQQQDQIDFEHFMRSFAKRQKGKSIKEIELINQNIVVWYLCTRENKPIIKTNVAWQSFQKVLFSTLNETRLERVMFSNETLEKHREEIDDLYQEYNIPKYFRFDTLGFFIEFLIGHRYKKICEKNPKWDTKEIEQQVFQRTPTKFIAISGFTSYVKSTSAFTSGASRGQFPL</sequence>
<evidence type="ECO:0000313" key="1">
    <source>
        <dbReference type="EMBL" id="WVX83951.1"/>
    </source>
</evidence>
<dbReference type="RefSeq" id="WP_338452823.1">
    <property type="nucleotide sequence ID" value="NZ_CP137640.1"/>
</dbReference>
<dbReference type="EMBL" id="CP137640">
    <property type="protein sequence ID" value="WVX83951.1"/>
    <property type="molecule type" value="Genomic_DNA"/>
</dbReference>
<keyword evidence="2" id="KW-1185">Reference proteome</keyword>
<organism evidence="1 2">
    <name type="scientific">Niallia oryzisoli</name>
    <dbReference type="NCBI Taxonomy" id="1737571"/>
    <lineage>
        <taxon>Bacteria</taxon>
        <taxon>Bacillati</taxon>
        <taxon>Bacillota</taxon>
        <taxon>Bacilli</taxon>
        <taxon>Bacillales</taxon>
        <taxon>Bacillaceae</taxon>
        <taxon>Niallia</taxon>
    </lineage>
</organism>
<evidence type="ECO:0000313" key="2">
    <source>
        <dbReference type="Proteomes" id="UP001357223"/>
    </source>
</evidence>